<evidence type="ECO:0000256" key="14">
    <source>
        <dbReference type="PROSITE-ProRule" id="PRU00110"/>
    </source>
</evidence>
<dbReference type="InterPro" id="IPR005467">
    <property type="entry name" value="His_kinase_dom"/>
</dbReference>
<gene>
    <name evidence="22" type="ORF">ASN18_0009</name>
</gene>
<dbReference type="SMART" id="SM00448">
    <property type="entry name" value="REC"/>
    <property type="match status" value="2"/>
</dbReference>
<evidence type="ECO:0000256" key="1">
    <source>
        <dbReference type="ARBA" id="ARBA00000085"/>
    </source>
</evidence>
<dbReference type="InterPro" id="IPR013767">
    <property type="entry name" value="PAS_fold"/>
</dbReference>
<evidence type="ECO:0000256" key="6">
    <source>
        <dbReference type="ARBA" id="ARBA00022679"/>
    </source>
</evidence>
<accession>A0ABR5SJR2</accession>
<keyword evidence="10" id="KW-0067">ATP-binding</keyword>
<evidence type="ECO:0000256" key="5">
    <source>
        <dbReference type="ARBA" id="ARBA00022553"/>
    </source>
</evidence>
<dbReference type="SUPFAM" id="SSF55785">
    <property type="entry name" value="PYP-like sensor domain (PAS domain)"/>
    <property type="match status" value="3"/>
</dbReference>
<evidence type="ECO:0000259" key="19">
    <source>
        <dbReference type="PROSITE" id="PS50112"/>
    </source>
</evidence>
<feature type="domain" description="Histidine kinase" evidence="17">
    <location>
        <begin position="829"/>
        <end position="1054"/>
    </location>
</feature>
<evidence type="ECO:0000256" key="16">
    <source>
        <dbReference type="SAM" id="Phobius"/>
    </source>
</evidence>
<keyword evidence="13 16" id="KW-0472">Membrane</keyword>
<protein>
    <recommendedName>
        <fullName evidence="3">histidine kinase</fullName>
        <ecNumber evidence="3">2.7.13.3</ecNumber>
    </recommendedName>
</protein>
<dbReference type="EMBL" id="LNQR01000001">
    <property type="protein sequence ID" value="KWT95081.1"/>
    <property type="molecule type" value="Genomic_DNA"/>
</dbReference>
<dbReference type="Proteomes" id="UP000060487">
    <property type="component" value="Unassembled WGS sequence"/>
</dbReference>
<evidence type="ECO:0000259" key="17">
    <source>
        <dbReference type="PROSITE" id="PS50109"/>
    </source>
</evidence>
<feature type="modified residue" description="4-aspartylphosphate" evidence="15">
    <location>
        <position position="1271"/>
    </location>
</feature>
<dbReference type="SMART" id="SM00388">
    <property type="entry name" value="HisKA"/>
    <property type="match status" value="1"/>
</dbReference>
<comment type="subcellular location">
    <subcellularLocation>
        <location evidence="2">Cell membrane</location>
        <topology evidence="2">Multi-pass membrane protein</topology>
    </subcellularLocation>
</comment>
<dbReference type="Gene3D" id="2.10.70.100">
    <property type="match status" value="1"/>
</dbReference>
<keyword evidence="6 22" id="KW-0808">Transferase</keyword>
<dbReference type="PROSITE" id="PS50112">
    <property type="entry name" value="PAS"/>
    <property type="match status" value="2"/>
</dbReference>
<dbReference type="InterPro" id="IPR008207">
    <property type="entry name" value="Sig_transdc_His_kin_Hpt_dom"/>
</dbReference>
<dbReference type="InterPro" id="IPR000700">
    <property type="entry name" value="PAS-assoc_C"/>
</dbReference>
<feature type="domain" description="PAC" evidence="20">
    <location>
        <begin position="507"/>
        <end position="559"/>
    </location>
</feature>
<evidence type="ECO:0000256" key="8">
    <source>
        <dbReference type="ARBA" id="ARBA00022741"/>
    </source>
</evidence>
<dbReference type="SUPFAM" id="SSF55781">
    <property type="entry name" value="GAF domain-like"/>
    <property type="match status" value="1"/>
</dbReference>
<dbReference type="Gene3D" id="1.10.287.130">
    <property type="match status" value="1"/>
</dbReference>
<feature type="domain" description="PAS" evidence="19">
    <location>
        <begin position="429"/>
        <end position="486"/>
    </location>
</feature>
<dbReference type="CDD" id="cd00082">
    <property type="entry name" value="HisKA"/>
    <property type="match status" value="1"/>
</dbReference>
<dbReference type="InterPro" id="IPR011006">
    <property type="entry name" value="CheY-like_superfamily"/>
</dbReference>
<keyword evidence="23" id="KW-1185">Reference proteome</keyword>
<comment type="catalytic activity">
    <reaction evidence="1">
        <text>ATP + protein L-histidine = ADP + protein N-phospho-L-histidine.</text>
        <dbReference type="EC" id="2.7.13.3"/>
    </reaction>
</comment>
<dbReference type="InterPro" id="IPR036641">
    <property type="entry name" value="HPT_dom_sf"/>
</dbReference>
<dbReference type="GO" id="GO:0004673">
    <property type="term" value="F:protein histidine kinase activity"/>
    <property type="evidence" value="ECO:0007669"/>
    <property type="project" value="UniProtKB-EC"/>
</dbReference>
<dbReference type="InterPro" id="IPR003594">
    <property type="entry name" value="HATPase_dom"/>
</dbReference>
<evidence type="ECO:0000256" key="2">
    <source>
        <dbReference type="ARBA" id="ARBA00004651"/>
    </source>
</evidence>
<dbReference type="Pfam" id="PF00512">
    <property type="entry name" value="HisKA"/>
    <property type="match status" value="1"/>
</dbReference>
<keyword evidence="9 22" id="KW-0418">Kinase</keyword>
<dbReference type="Gene3D" id="3.30.565.10">
    <property type="entry name" value="Histidine kinase-like ATPase, C-terminal domain"/>
    <property type="match status" value="1"/>
</dbReference>
<dbReference type="Pfam" id="PF13185">
    <property type="entry name" value="GAF_2"/>
    <property type="match status" value="1"/>
</dbReference>
<dbReference type="InterPro" id="IPR029016">
    <property type="entry name" value="GAF-like_dom_sf"/>
</dbReference>
<evidence type="ECO:0000256" key="10">
    <source>
        <dbReference type="ARBA" id="ARBA00022840"/>
    </source>
</evidence>
<dbReference type="InterPro" id="IPR003018">
    <property type="entry name" value="GAF"/>
</dbReference>
<evidence type="ECO:0000313" key="22">
    <source>
        <dbReference type="EMBL" id="KWT95081.1"/>
    </source>
</evidence>
<dbReference type="PROSITE" id="PS50113">
    <property type="entry name" value="PAC"/>
    <property type="match status" value="2"/>
</dbReference>
<feature type="domain" description="Response regulatory" evidence="18">
    <location>
        <begin position="1222"/>
        <end position="1338"/>
    </location>
</feature>
<evidence type="ECO:0000256" key="3">
    <source>
        <dbReference type="ARBA" id="ARBA00012438"/>
    </source>
</evidence>
<dbReference type="InterPro" id="IPR036890">
    <property type="entry name" value="HATPase_C_sf"/>
</dbReference>
<keyword evidence="12" id="KW-0902">Two-component regulatory system</keyword>
<sequence>MASDKGVVYPKSPKSPKSPKRLFIVVLLSTLLFFAVVMWQSFASIRDIGLVKAKYFRLQELVGIILEKDEVLTMSARMGAASGDQQWEKRYSDAVPVLDAAIKEAMKLLPEKQLVNSIASTDAANSELVKMERQSFNLVNEGKLKEAAALLSSSQYVGQETLYHEGINKAVVFMKTAIKDAIEQQQKRVYTTIIIMLIVIIVMIGSWLKLLKTYKDYSAKQVQAESVRIDSDEKSRQTEIAQALQTCKTYKDFGSVLISSLAPVMNLVYGAFYVCDQTRKSLFRYGGYACEDVDGGQTINLGQGLVGQAALDKRVVSLDLSTGDNIAVPFGLGRLAVRNVLIVPILHKGEVQAVIELGTLGEFNERHKGFLYTMLPVIAMNIEILSANIETRELLEISQATARDLALSQAQLKARGDDLEASKEVLAHAEERSRLILTSVSDGIVGLDTDGRMSFVNPAVPLLLGYTEDELIGERMHRLMHYAYPDGGVFPIGECSMFLTSQDGLPRKIDTEVLWRKDGTPLPVEYSTTPVYKADQIVGSVIVFHDITDRRRTEEQIRLAGFLSDQALDLAKAGYWHVPLDGSGWYNSSERSVNVFGDIPREGWRYSLMEEWFVNVEAGDKAASEKTLENFHAAVEGRVPEYNAIYAYKRPIDGRVVWIHALGRVVRDANGKATDMYGVTQDITEAKQAEDTIRENERLMRYMLESSPVAVRIINAKTRMIIFANQSYAKMLHATLEEIAGLTPRQFYQDERVFDEITERLGSGEDILNQLIGIRTADHMDIWVMCSYIHVKYAGDDCILGWFFDVTQLRRATEIAEEATKMKSDFLANMSHEIRTPMNAIIGMSHLALQTKLDAKQRNYIEKVESAAKNLLGIINDILDFSKIEAGKLQFENADFYLDDVMENLADVSVIKAQDKGLELIFDVGTDVPSALIGDSLRLGQVLTNLVNNAVKFTEKGEVTVGVQRAAACAIDSSSEIWLRFNVTDTGIGLTEEQRKKLFMAFSQADGSTSRKYGGTGLGLTISKRLVEMMDGEIGVESTPGVGSTFYFTAKFGVQTGQRILSDATADMQGLRILVVDDNSSAREIMLSMLVALNFEAAAVNSGMEAIAELERARTEHKPYGLVLMDWQMPEMDGIEAIRRIRADANLSNTPSFIMVTAYSKDELMYQLQGTRIEGLLVKPVSPSTMLDSILNSFGKSAGQRQRKQHKQDNFKEAEQLMRGAYILLVEDNPVNQELALEILEGAGMRVDVAGNGVEAVEKVGLAPYDAVLMDCQMPVMDGFEATRRIREDKRFAELPILAMTANAMAGDREKCLECGMNAHIGKPIDIGQLFETLACWVKPKNAVAESAELSVVNASAKDSTLPKIDGLEIETALNRVGGNITLLRKLIGRFKETQSDVITRIKSAIDINDTETATREAHTLKGLAGNIGATKMFGLAANVEGILNRGEADALPQAIEETEMELYDLLGRISIGMPQGVEAAKAAVAVNMNVLTVEMSKLAAFLADDDSQAADMIDGVVDMLKSVGHGTSAKRVQASIANFDYEDALVKLREIAQAVGAAI</sequence>
<keyword evidence="4" id="KW-1003">Cell membrane</keyword>
<feature type="transmembrane region" description="Helical" evidence="16">
    <location>
        <begin position="189"/>
        <end position="208"/>
    </location>
</feature>
<feature type="domain" description="PAS" evidence="19">
    <location>
        <begin position="696"/>
        <end position="741"/>
    </location>
</feature>
<dbReference type="Gene3D" id="3.40.50.2300">
    <property type="match status" value="2"/>
</dbReference>
<dbReference type="Gene3D" id="1.20.120.160">
    <property type="entry name" value="HPT domain"/>
    <property type="match status" value="1"/>
</dbReference>
<dbReference type="PRINTS" id="PR00344">
    <property type="entry name" value="BCTRLSENSOR"/>
</dbReference>
<evidence type="ECO:0000259" key="20">
    <source>
        <dbReference type="PROSITE" id="PS50113"/>
    </source>
</evidence>
<evidence type="ECO:0000256" key="15">
    <source>
        <dbReference type="PROSITE-ProRule" id="PRU00169"/>
    </source>
</evidence>
<feature type="modified residue" description="Phosphohistidine" evidence="14">
    <location>
        <position position="1419"/>
    </location>
</feature>
<dbReference type="Pfam" id="PF02518">
    <property type="entry name" value="HATPase_c"/>
    <property type="match status" value="1"/>
</dbReference>
<keyword evidence="8" id="KW-0547">Nucleotide-binding</keyword>
<dbReference type="InterPro" id="IPR003661">
    <property type="entry name" value="HisK_dim/P_dom"/>
</dbReference>
<reference evidence="22 23" key="1">
    <citation type="submission" date="2015-11" db="EMBL/GenBank/DDBJ databases">
        <authorList>
            <person name="Lin W."/>
        </authorList>
    </citation>
    <scope>NUCLEOTIDE SEQUENCE [LARGE SCALE GENOMIC DNA]</scope>
    <source>
        <strain evidence="22 23">HCH-1</strain>
    </source>
</reference>
<feature type="transmembrane region" description="Helical" evidence="16">
    <location>
        <begin position="253"/>
        <end position="275"/>
    </location>
</feature>
<organism evidence="22 23">
    <name type="scientific">Candidatus Magnetominusculus xianensis</name>
    <dbReference type="NCBI Taxonomy" id="1748249"/>
    <lineage>
        <taxon>Bacteria</taxon>
        <taxon>Pseudomonadati</taxon>
        <taxon>Nitrospirota</taxon>
        <taxon>Nitrospiria</taxon>
        <taxon>Nitrospirales</taxon>
        <taxon>Nitrospiraceae</taxon>
        <taxon>Candidatus Magnetominusculus</taxon>
    </lineage>
</organism>
<feature type="domain" description="Response regulatory" evidence="18">
    <location>
        <begin position="1072"/>
        <end position="1194"/>
    </location>
</feature>
<dbReference type="PROSITE" id="PS50109">
    <property type="entry name" value="HIS_KIN"/>
    <property type="match status" value="1"/>
</dbReference>
<dbReference type="SUPFAM" id="SSF55874">
    <property type="entry name" value="ATPase domain of HSP90 chaperone/DNA topoisomerase II/histidine kinase"/>
    <property type="match status" value="1"/>
</dbReference>
<feature type="domain" description="PAC" evidence="20">
    <location>
        <begin position="642"/>
        <end position="695"/>
    </location>
</feature>
<feature type="domain" description="HPt" evidence="21">
    <location>
        <begin position="1380"/>
        <end position="1481"/>
    </location>
</feature>
<feature type="modified residue" description="4-aspartylphosphate" evidence="15">
    <location>
        <position position="1126"/>
    </location>
</feature>
<dbReference type="Gene3D" id="3.30.450.20">
    <property type="entry name" value="PAS domain"/>
    <property type="match status" value="2"/>
</dbReference>
<dbReference type="Pfam" id="PF00072">
    <property type="entry name" value="Response_reg"/>
    <property type="match status" value="2"/>
</dbReference>
<dbReference type="PANTHER" id="PTHR45339:SF1">
    <property type="entry name" value="HYBRID SIGNAL TRANSDUCTION HISTIDINE KINASE J"/>
    <property type="match status" value="1"/>
</dbReference>
<dbReference type="SUPFAM" id="SSF52172">
    <property type="entry name" value="CheY-like"/>
    <property type="match status" value="2"/>
</dbReference>
<dbReference type="InterPro" id="IPR035965">
    <property type="entry name" value="PAS-like_dom_sf"/>
</dbReference>
<evidence type="ECO:0000256" key="11">
    <source>
        <dbReference type="ARBA" id="ARBA00022989"/>
    </source>
</evidence>
<evidence type="ECO:0000256" key="9">
    <source>
        <dbReference type="ARBA" id="ARBA00022777"/>
    </source>
</evidence>
<evidence type="ECO:0000256" key="12">
    <source>
        <dbReference type="ARBA" id="ARBA00023012"/>
    </source>
</evidence>
<dbReference type="PROSITE" id="PS50894">
    <property type="entry name" value="HPT"/>
    <property type="match status" value="1"/>
</dbReference>
<dbReference type="Pfam" id="PF00989">
    <property type="entry name" value="PAS"/>
    <property type="match status" value="2"/>
</dbReference>
<name>A0ABR5SJR2_9BACT</name>
<dbReference type="InterPro" id="IPR036097">
    <property type="entry name" value="HisK_dim/P_sf"/>
</dbReference>
<dbReference type="CDD" id="cd17546">
    <property type="entry name" value="REC_hyHK_CKI1_RcsC-like"/>
    <property type="match status" value="2"/>
</dbReference>
<dbReference type="SMART" id="SM00091">
    <property type="entry name" value="PAS"/>
    <property type="match status" value="2"/>
</dbReference>
<dbReference type="Gene3D" id="3.30.450.40">
    <property type="match status" value="1"/>
</dbReference>
<dbReference type="RefSeq" id="WP_085050552.1">
    <property type="nucleotide sequence ID" value="NZ_LNQR01000001.1"/>
</dbReference>
<evidence type="ECO:0000256" key="7">
    <source>
        <dbReference type="ARBA" id="ARBA00022692"/>
    </source>
</evidence>
<dbReference type="SUPFAM" id="SSF47226">
    <property type="entry name" value="Histidine-containing phosphotransfer domain, HPT domain"/>
    <property type="match status" value="1"/>
</dbReference>
<evidence type="ECO:0000256" key="4">
    <source>
        <dbReference type="ARBA" id="ARBA00022475"/>
    </source>
</evidence>
<evidence type="ECO:0000256" key="13">
    <source>
        <dbReference type="ARBA" id="ARBA00023136"/>
    </source>
</evidence>
<dbReference type="InterPro" id="IPR001610">
    <property type="entry name" value="PAC"/>
</dbReference>
<dbReference type="SMART" id="SM00086">
    <property type="entry name" value="PAC"/>
    <property type="match status" value="2"/>
</dbReference>
<dbReference type="SMART" id="SM00387">
    <property type="entry name" value="HATPase_c"/>
    <property type="match status" value="1"/>
</dbReference>
<dbReference type="InterPro" id="IPR001789">
    <property type="entry name" value="Sig_transdc_resp-reg_receiver"/>
</dbReference>
<comment type="caution">
    <text evidence="22">The sequence shown here is derived from an EMBL/GenBank/DDBJ whole genome shotgun (WGS) entry which is preliminary data.</text>
</comment>
<feature type="transmembrane region" description="Helical" evidence="16">
    <location>
        <begin position="22"/>
        <end position="42"/>
    </location>
</feature>
<evidence type="ECO:0000259" key="18">
    <source>
        <dbReference type="PROSITE" id="PS50110"/>
    </source>
</evidence>
<keyword evidence="11 16" id="KW-1133">Transmembrane helix</keyword>
<dbReference type="CDD" id="cd16922">
    <property type="entry name" value="HATPase_EvgS-ArcB-TorS-like"/>
    <property type="match status" value="1"/>
</dbReference>
<dbReference type="InterPro" id="IPR000014">
    <property type="entry name" value="PAS"/>
</dbReference>
<dbReference type="NCBIfam" id="TIGR00229">
    <property type="entry name" value="sensory_box"/>
    <property type="match status" value="1"/>
</dbReference>
<evidence type="ECO:0000259" key="21">
    <source>
        <dbReference type="PROSITE" id="PS50894"/>
    </source>
</evidence>
<keyword evidence="7 16" id="KW-0812">Transmembrane</keyword>
<dbReference type="SUPFAM" id="SSF47384">
    <property type="entry name" value="Homodimeric domain of signal transducing histidine kinase"/>
    <property type="match status" value="1"/>
</dbReference>
<dbReference type="PANTHER" id="PTHR45339">
    <property type="entry name" value="HYBRID SIGNAL TRANSDUCTION HISTIDINE KINASE J"/>
    <property type="match status" value="1"/>
</dbReference>
<dbReference type="CDD" id="cd00130">
    <property type="entry name" value="PAS"/>
    <property type="match status" value="2"/>
</dbReference>
<proteinExistence type="predicted"/>
<dbReference type="PROSITE" id="PS50110">
    <property type="entry name" value="RESPONSE_REGULATORY"/>
    <property type="match status" value="2"/>
</dbReference>
<keyword evidence="5 15" id="KW-0597">Phosphoprotein</keyword>
<dbReference type="EC" id="2.7.13.3" evidence="3"/>
<dbReference type="InterPro" id="IPR004358">
    <property type="entry name" value="Sig_transdc_His_kin-like_C"/>
</dbReference>
<dbReference type="Pfam" id="PF01627">
    <property type="entry name" value="Hpt"/>
    <property type="match status" value="1"/>
</dbReference>
<evidence type="ECO:0000313" key="23">
    <source>
        <dbReference type="Proteomes" id="UP000060487"/>
    </source>
</evidence>